<protein>
    <submittedName>
        <fullName evidence="3">Uncharacterized protein</fullName>
    </submittedName>
</protein>
<organism evidence="3 4">
    <name type="scientific">Paractinoplanes lichenicola</name>
    <dbReference type="NCBI Taxonomy" id="2802976"/>
    <lineage>
        <taxon>Bacteria</taxon>
        <taxon>Bacillati</taxon>
        <taxon>Actinomycetota</taxon>
        <taxon>Actinomycetes</taxon>
        <taxon>Micromonosporales</taxon>
        <taxon>Micromonosporaceae</taxon>
        <taxon>Paractinoplanes</taxon>
    </lineage>
</organism>
<evidence type="ECO:0000313" key="4">
    <source>
        <dbReference type="Proteomes" id="UP000598996"/>
    </source>
</evidence>
<keyword evidence="2" id="KW-0812">Transmembrane</keyword>
<feature type="transmembrane region" description="Helical" evidence="2">
    <location>
        <begin position="25"/>
        <end position="46"/>
    </location>
</feature>
<keyword evidence="4" id="KW-1185">Reference proteome</keyword>
<dbReference type="Proteomes" id="UP000598996">
    <property type="component" value="Unassembled WGS sequence"/>
</dbReference>
<dbReference type="EMBL" id="JAENHO010000010">
    <property type="protein sequence ID" value="MBL7259128.1"/>
    <property type="molecule type" value="Genomic_DNA"/>
</dbReference>
<gene>
    <name evidence="3" type="ORF">JKJ07_32915</name>
</gene>
<keyword evidence="2" id="KW-1133">Transmembrane helix</keyword>
<comment type="caution">
    <text evidence="3">The sequence shown here is derived from an EMBL/GenBank/DDBJ whole genome shotgun (WGS) entry which is preliminary data.</text>
</comment>
<keyword evidence="2" id="KW-0472">Membrane</keyword>
<name>A0ABS1VXU6_9ACTN</name>
<evidence type="ECO:0000256" key="1">
    <source>
        <dbReference type="SAM" id="MobiDB-lite"/>
    </source>
</evidence>
<sequence>MVTAGHHPGAGGPDSQGGRGDRRHLLGPVIGGAALVMFATVTAVGIRSLRRVTFDGNRIR</sequence>
<feature type="region of interest" description="Disordered" evidence="1">
    <location>
        <begin position="1"/>
        <end position="25"/>
    </location>
</feature>
<proteinExistence type="predicted"/>
<evidence type="ECO:0000256" key="2">
    <source>
        <dbReference type="SAM" id="Phobius"/>
    </source>
</evidence>
<reference evidence="3 4" key="1">
    <citation type="submission" date="2021-01" db="EMBL/GenBank/DDBJ databases">
        <title>Actinoplanes sp. nov. LDG1-01 isolated from lichen.</title>
        <authorList>
            <person name="Saeng-In P."/>
            <person name="Phongsopitanun W."/>
            <person name="Kanchanasin P."/>
            <person name="Yuki M."/>
            <person name="Kudo T."/>
            <person name="Ohkuma M."/>
            <person name="Tanasupawat S."/>
        </authorList>
    </citation>
    <scope>NUCLEOTIDE SEQUENCE [LARGE SCALE GENOMIC DNA]</scope>
    <source>
        <strain evidence="3 4">LDG1-01</strain>
    </source>
</reference>
<feature type="compositionally biased region" description="Gly residues" evidence="1">
    <location>
        <begin position="8"/>
        <end position="18"/>
    </location>
</feature>
<evidence type="ECO:0000313" key="3">
    <source>
        <dbReference type="EMBL" id="MBL7259128.1"/>
    </source>
</evidence>
<accession>A0ABS1VXU6</accession>